<sequence>MYGTPSGGIQQEEKAEFGSAIAGGMTSRGSDMTGRTPMEVELRDTRFHQALLGEWFGTTAFVFFLVLSIMTADGDPVRIGLVAGLSFFCLVYMLASVSAAHFNPAVTFGMWASRRITGLRAACYVLFQLLGAMTGAALAQSVSRSMFRGVNGGVNALASGVSTGSAFWIELLGTLFLVMAVLAASDSELGAQWPYRRVLIPMEVGFTIFLAHVVLIPFTGCSINPARSFGTAVVGHYWRQHWVWWVAPFVGALTASLLYSVVFFANEAPKEEFSVEEGRREEGKSGVGRMFSRTRGEQGNRVGTDRSGVGGMSTSSG</sequence>
<dbReference type="GO" id="GO:0005886">
    <property type="term" value="C:plasma membrane"/>
    <property type="evidence" value="ECO:0007669"/>
    <property type="project" value="TreeGrafter"/>
</dbReference>
<feature type="transmembrane region" description="Helical" evidence="8">
    <location>
        <begin position="77"/>
        <end position="100"/>
    </location>
</feature>
<protein>
    <recommendedName>
        <fullName evidence="11">Aquaporin</fullName>
    </recommendedName>
</protein>
<comment type="similarity">
    <text evidence="6">Belongs to the MIP/aquaporin (TC 1.A.8) family.</text>
</comment>
<keyword evidence="4 8" id="KW-1133">Transmembrane helix</keyword>
<dbReference type="Pfam" id="PF00230">
    <property type="entry name" value="MIP"/>
    <property type="match status" value="1"/>
</dbReference>
<dbReference type="PANTHER" id="PTHR19139">
    <property type="entry name" value="AQUAPORIN TRANSPORTER"/>
    <property type="match status" value="1"/>
</dbReference>
<keyword evidence="5 8" id="KW-0472">Membrane</keyword>
<feature type="compositionally biased region" description="Basic and acidic residues" evidence="7">
    <location>
        <begin position="274"/>
        <end position="284"/>
    </location>
</feature>
<dbReference type="SUPFAM" id="SSF81338">
    <property type="entry name" value="Aquaporin-like"/>
    <property type="match status" value="1"/>
</dbReference>
<dbReference type="InterPro" id="IPR022357">
    <property type="entry name" value="MIP_CS"/>
</dbReference>
<dbReference type="Proteomes" id="UP000355283">
    <property type="component" value="Unassembled WGS sequence"/>
</dbReference>
<evidence type="ECO:0000256" key="1">
    <source>
        <dbReference type="ARBA" id="ARBA00004141"/>
    </source>
</evidence>
<gene>
    <name evidence="9" type="ORF">NSK_008303</name>
</gene>
<feature type="transmembrane region" description="Helical" evidence="8">
    <location>
        <begin position="121"/>
        <end position="139"/>
    </location>
</feature>
<comment type="caution">
    <text evidence="9">The sequence shown here is derived from an EMBL/GenBank/DDBJ whole genome shotgun (WGS) entry which is preliminary data.</text>
</comment>
<evidence type="ECO:0008006" key="11">
    <source>
        <dbReference type="Google" id="ProtNLM"/>
    </source>
</evidence>
<feature type="transmembrane region" description="Helical" evidence="8">
    <location>
        <begin position="166"/>
        <end position="186"/>
    </location>
</feature>
<accession>A0A4D9CQQ6</accession>
<comment type="subcellular location">
    <subcellularLocation>
        <location evidence="1">Membrane</location>
        <topology evidence="1">Multi-pass membrane protein</topology>
    </subcellularLocation>
</comment>
<dbReference type="EMBL" id="SDOX01000169">
    <property type="protein sequence ID" value="TFJ80357.1"/>
    <property type="molecule type" value="Genomic_DNA"/>
</dbReference>
<evidence type="ECO:0000256" key="6">
    <source>
        <dbReference type="RuleBase" id="RU000477"/>
    </source>
</evidence>
<dbReference type="OrthoDB" id="3222at2759"/>
<evidence type="ECO:0000313" key="10">
    <source>
        <dbReference type="Proteomes" id="UP000355283"/>
    </source>
</evidence>
<name>A0A4D9CQQ6_9STRA</name>
<feature type="transmembrane region" description="Helical" evidence="8">
    <location>
        <begin position="51"/>
        <end position="71"/>
    </location>
</feature>
<evidence type="ECO:0000256" key="8">
    <source>
        <dbReference type="SAM" id="Phobius"/>
    </source>
</evidence>
<dbReference type="PANTHER" id="PTHR19139:SF284">
    <property type="entry name" value="AQUAPORIN"/>
    <property type="match status" value="1"/>
</dbReference>
<evidence type="ECO:0000313" key="9">
    <source>
        <dbReference type="EMBL" id="TFJ80357.1"/>
    </source>
</evidence>
<dbReference type="PROSITE" id="PS00221">
    <property type="entry name" value="MIP"/>
    <property type="match status" value="1"/>
</dbReference>
<feature type="transmembrane region" description="Helical" evidence="8">
    <location>
        <begin position="198"/>
        <end position="218"/>
    </location>
</feature>
<dbReference type="InterPro" id="IPR034294">
    <property type="entry name" value="Aquaporin_transptr"/>
</dbReference>
<evidence type="ECO:0000256" key="7">
    <source>
        <dbReference type="SAM" id="MobiDB-lite"/>
    </source>
</evidence>
<keyword evidence="10" id="KW-1185">Reference proteome</keyword>
<keyword evidence="3 6" id="KW-0812">Transmembrane</keyword>
<keyword evidence="2 6" id="KW-0813">Transport</keyword>
<evidence type="ECO:0000256" key="5">
    <source>
        <dbReference type="ARBA" id="ARBA00023136"/>
    </source>
</evidence>
<dbReference type="GO" id="GO:0015250">
    <property type="term" value="F:water channel activity"/>
    <property type="evidence" value="ECO:0007669"/>
    <property type="project" value="TreeGrafter"/>
</dbReference>
<dbReference type="AlphaFoldDB" id="A0A4D9CQQ6"/>
<reference evidence="9 10" key="1">
    <citation type="submission" date="2019-01" db="EMBL/GenBank/DDBJ databases">
        <title>Nuclear Genome Assembly of the Microalgal Biofuel strain Nannochloropsis salina CCMP1776.</title>
        <authorList>
            <person name="Hovde B."/>
        </authorList>
    </citation>
    <scope>NUCLEOTIDE SEQUENCE [LARGE SCALE GENOMIC DNA]</scope>
    <source>
        <strain evidence="9 10">CCMP1776</strain>
    </source>
</reference>
<organism evidence="9 10">
    <name type="scientific">Nannochloropsis salina CCMP1776</name>
    <dbReference type="NCBI Taxonomy" id="1027361"/>
    <lineage>
        <taxon>Eukaryota</taxon>
        <taxon>Sar</taxon>
        <taxon>Stramenopiles</taxon>
        <taxon>Ochrophyta</taxon>
        <taxon>Eustigmatophyceae</taxon>
        <taxon>Eustigmatales</taxon>
        <taxon>Monodopsidaceae</taxon>
        <taxon>Microchloropsis</taxon>
        <taxon>Microchloropsis salina</taxon>
    </lineage>
</organism>
<dbReference type="PRINTS" id="PR00783">
    <property type="entry name" value="MINTRINSICP"/>
</dbReference>
<proteinExistence type="inferred from homology"/>
<evidence type="ECO:0000256" key="4">
    <source>
        <dbReference type="ARBA" id="ARBA00022989"/>
    </source>
</evidence>
<feature type="transmembrane region" description="Helical" evidence="8">
    <location>
        <begin position="242"/>
        <end position="265"/>
    </location>
</feature>
<feature type="region of interest" description="Disordered" evidence="7">
    <location>
        <begin position="274"/>
        <end position="317"/>
    </location>
</feature>
<dbReference type="InterPro" id="IPR023271">
    <property type="entry name" value="Aquaporin-like"/>
</dbReference>
<evidence type="ECO:0000256" key="3">
    <source>
        <dbReference type="ARBA" id="ARBA00022692"/>
    </source>
</evidence>
<evidence type="ECO:0000256" key="2">
    <source>
        <dbReference type="ARBA" id="ARBA00022448"/>
    </source>
</evidence>
<dbReference type="InterPro" id="IPR000425">
    <property type="entry name" value="MIP"/>
</dbReference>
<dbReference type="Gene3D" id="1.20.1080.10">
    <property type="entry name" value="Glycerol uptake facilitator protein"/>
    <property type="match status" value="1"/>
</dbReference>